<name>A0A2N5T912_9BASI</name>
<comment type="caution">
    <text evidence="2">The sequence shown here is derived from an EMBL/GenBank/DDBJ whole genome shotgun (WGS) entry which is preliminary data.</text>
</comment>
<proteinExistence type="predicted"/>
<evidence type="ECO:0000256" key="1">
    <source>
        <dbReference type="SAM" id="MobiDB-lite"/>
    </source>
</evidence>
<evidence type="ECO:0000313" key="3">
    <source>
        <dbReference type="EMBL" id="PLW57267.1"/>
    </source>
</evidence>
<feature type="compositionally biased region" description="Polar residues" evidence="1">
    <location>
        <begin position="63"/>
        <end position="79"/>
    </location>
</feature>
<keyword evidence="4" id="KW-1185">Reference proteome</keyword>
<dbReference type="EMBL" id="PGCJ01000778">
    <property type="protein sequence ID" value="PLW21969.1"/>
    <property type="molecule type" value="Genomic_DNA"/>
</dbReference>
<dbReference type="Proteomes" id="UP000235388">
    <property type="component" value="Unassembled WGS sequence"/>
</dbReference>
<reference evidence="2 4" key="1">
    <citation type="submission" date="2017-11" db="EMBL/GenBank/DDBJ databases">
        <title>De novo assembly and phasing of dikaryotic genomes from two isolates of Puccinia coronata f. sp. avenae, the causal agent of oat crown rust.</title>
        <authorList>
            <person name="Miller M.E."/>
            <person name="Zhang Y."/>
            <person name="Omidvar V."/>
            <person name="Sperschneider J."/>
            <person name="Schwessinger B."/>
            <person name="Raley C."/>
            <person name="Palmer J.M."/>
            <person name="Garnica D."/>
            <person name="Upadhyaya N."/>
            <person name="Rathjen J."/>
            <person name="Taylor J.M."/>
            <person name="Park R.F."/>
            <person name="Dodds P.N."/>
            <person name="Hirsch C.D."/>
            <person name="Kianian S.F."/>
            <person name="Figueroa M."/>
        </authorList>
    </citation>
    <scope>NUCLEOTIDE SEQUENCE [LARGE SCALE GENOMIC DNA]</scope>
    <source>
        <strain evidence="2">12NC29</strain>
    </source>
</reference>
<dbReference type="EMBL" id="PGCJ01000012">
    <property type="protein sequence ID" value="PLW57267.1"/>
    <property type="molecule type" value="Genomic_DNA"/>
</dbReference>
<gene>
    <name evidence="3" type="ORF">PCANC_02409</name>
    <name evidence="2" type="ORF">PCANC_04371</name>
</gene>
<organism evidence="2 4">
    <name type="scientific">Puccinia coronata f. sp. avenae</name>
    <dbReference type="NCBI Taxonomy" id="200324"/>
    <lineage>
        <taxon>Eukaryota</taxon>
        <taxon>Fungi</taxon>
        <taxon>Dikarya</taxon>
        <taxon>Basidiomycota</taxon>
        <taxon>Pucciniomycotina</taxon>
        <taxon>Pucciniomycetes</taxon>
        <taxon>Pucciniales</taxon>
        <taxon>Pucciniaceae</taxon>
        <taxon>Puccinia</taxon>
    </lineage>
</organism>
<evidence type="ECO:0000313" key="2">
    <source>
        <dbReference type="EMBL" id="PLW21969.1"/>
    </source>
</evidence>
<accession>A0A2N5T912</accession>
<feature type="region of interest" description="Disordered" evidence="1">
    <location>
        <begin position="45"/>
        <end position="92"/>
    </location>
</feature>
<dbReference type="AlphaFoldDB" id="A0A2N5T912"/>
<protein>
    <submittedName>
        <fullName evidence="2">Uncharacterized protein</fullName>
    </submittedName>
</protein>
<sequence>MFMLEKMAGRSVFDSLRWAKWAALQPRLEKPELCTDISTNMNPFRLDGDNRLSTWDSEEGKNDQTSAAPPSHSRTPARNSTHHMCLNKITDF</sequence>
<evidence type="ECO:0000313" key="4">
    <source>
        <dbReference type="Proteomes" id="UP000235388"/>
    </source>
</evidence>